<protein>
    <submittedName>
        <fullName evidence="2">Uncharacterized protein</fullName>
    </submittedName>
</protein>
<name>A0A1E1KTX0_9HELO</name>
<feature type="compositionally biased region" description="Low complexity" evidence="1">
    <location>
        <begin position="21"/>
        <end position="46"/>
    </location>
</feature>
<keyword evidence="3" id="KW-1185">Reference proteome</keyword>
<evidence type="ECO:0000313" key="2">
    <source>
        <dbReference type="EMBL" id="CZT00404.1"/>
    </source>
</evidence>
<dbReference type="AlphaFoldDB" id="A0A1E1KTX0"/>
<feature type="compositionally biased region" description="Pro residues" evidence="1">
    <location>
        <begin position="47"/>
        <end position="64"/>
    </location>
</feature>
<reference evidence="3" key="1">
    <citation type="submission" date="2016-03" db="EMBL/GenBank/DDBJ databases">
        <authorList>
            <person name="Guldener U."/>
        </authorList>
    </citation>
    <scope>NUCLEOTIDE SEQUENCE [LARGE SCALE GENOMIC DNA]</scope>
    <source>
        <strain evidence="3">04CH-RAC-A.6.1</strain>
    </source>
</reference>
<sequence length="141" mass="15313">MPTRVKPPHGSRNDATRAQQSTARGRTTSSPRTPLTTSQRHNVSSPAVPPPSPLPPPPPPPPTPLGHINVPEILKIILPFLAAFATTYYGFHEKTHVRDHQAEKEKKDSENAILKWFGSQAVDMLTSVGPWVAGLGCFARA</sequence>
<proteinExistence type="predicted"/>
<evidence type="ECO:0000313" key="3">
    <source>
        <dbReference type="Proteomes" id="UP000178912"/>
    </source>
</evidence>
<dbReference type="EMBL" id="FJUX01000045">
    <property type="protein sequence ID" value="CZT00404.1"/>
    <property type="molecule type" value="Genomic_DNA"/>
</dbReference>
<evidence type="ECO:0000256" key="1">
    <source>
        <dbReference type="SAM" id="MobiDB-lite"/>
    </source>
</evidence>
<gene>
    <name evidence="2" type="ORF">RAG0_08442</name>
</gene>
<feature type="region of interest" description="Disordered" evidence="1">
    <location>
        <begin position="1"/>
        <end position="68"/>
    </location>
</feature>
<organism evidence="2 3">
    <name type="scientific">Rhynchosporium agropyri</name>
    <dbReference type="NCBI Taxonomy" id="914238"/>
    <lineage>
        <taxon>Eukaryota</taxon>
        <taxon>Fungi</taxon>
        <taxon>Dikarya</taxon>
        <taxon>Ascomycota</taxon>
        <taxon>Pezizomycotina</taxon>
        <taxon>Leotiomycetes</taxon>
        <taxon>Helotiales</taxon>
        <taxon>Ploettnerulaceae</taxon>
        <taxon>Rhynchosporium</taxon>
    </lineage>
</organism>
<accession>A0A1E1KTX0</accession>
<dbReference type="Proteomes" id="UP000178912">
    <property type="component" value="Unassembled WGS sequence"/>
</dbReference>